<feature type="compositionally biased region" description="Polar residues" evidence="2">
    <location>
        <begin position="96"/>
        <end position="117"/>
    </location>
</feature>
<proteinExistence type="inferred from homology"/>
<dbReference type="GO" id="GO:0003676">
    <property type="term" value="F:nucleic acid binding"/>
    <property type="evidence" value="ECO:0007669"/>
    <property type="project" value="InterPro"/>
</dbReference>
<gene>
    <name evidence="4" type="ORF">FACUT_10400</name>
</gene>
<comment type="similarity">
    <text evidence="1">Belongs to the STXBP/unc-18/SEC1 family.</text>
</comment>
<dbReference type="InterPro" id="IPR043127">
    <property type="entry name" value="Sec-1-like_dom3a"/>
</dbReference>
<feature type="region of interest" description="Disordered" evidence="2">
    <location>
        <begin position="914"/>
        <end position="1021"/>
    </location>
</feature>
<dbReference type="EMBL" id="JAADJF010000326">
    <property type="protein sequence ID" value="KAF4423789.1"/>
    <property type="molecule type" value="Genomic_DNA"/>
</dbReference>
<feature type="compositionally biased region" description="Basic and acidic residues" evidence="2">
    <location>
        <begin position="1"/>
        <end position="11"/>
    </location>
</feature>
<dbReference type="InterPro" id="IPR027482">
    <property type="entry name" value="Sec1-like_dom2"/>
</dbReference>
<dbReference type="InterPro" id="IPR001619">
    <property type="entry name" value="Sec1-like"/>
</dbReference>
<dbReference type="Gene3D" id="3.40.50.1910">
    <property type="match status" value="1"/>
</dbReference>
<dbReference type="InterPro" id="IPR036045">
    <property type="entry name" value="Sec1-like_sf"/>
</dbReference>
<sequence>MQRHREDASDESHDEEDIPLHYKRAFGAGLKRQRVEFVPAQDPDAGTTTTITPAKSTDTSIGDLYASIVLKPSEDKDTKTSEEKPEEICPDCKLPISSTSQPHEASFAHQVSLTHSHPPSALDRSRMGLKALKSQGWDPDARRGLGREGEGMRYPIKVVAKEDTLGIGATIPKEIQEKKKEEKPRPLNRKEAKQLAAKERQRHERLQGLAQGLTAGSEDSPGKTTPDDSAVPEAITDGYLGLEYRDANAISFDFESYFQSTELKHRGSGLDPTAASLVVKHYLSLPQYLHTQRRDRAARLYYTPWGCPSFKSSMMIKKITRGDWKCLIVDENSKKIIDNVVKEDDILNNNIATFTPAIERIENRREPNPEMDAIYILSPESFAVECLLADFEMRRYRSYYLVWTGLLDPSLRRKIDDFPGARQLRAGFQTMFVDFLPRESHLVTLRDPWSFPMLFHPACNAIVPTHMKGLAQKIAGLCITLGEYPKVRYYKPQSARHEAAVLCTHLARFVQEELDAYAQWDTSFPPPSPRPQATLVITDRSMDLMSPLVHEFSYQAMAHDLLPIKDGDKVTYRTTINEGTPEAEEKDMELTDKDKIWVDNRHRHMKDTIDKLMGDFQKFLQQNPHFTNENADTTNLNTIRDMLAGLPQFQEMKEAYSLHLTMAQECMNIFQKHKLMDIASIEQTLASGLDEDFKRPKNILEMIVPLLDDEAVSPSDRLRLIILFILYRDGVIDEDIKRLLAHASLPQSDREVVLNFEQLGGHMTHALKDVRQIPPPLFPIDPKSTQLNEEYGLTRFEPTMKHMVDHLAKGVLDQTHFPYVKPPLDPNEELHLAQGGSLRAGRPNWAAAGRRPPENRQRLIVFMAGGATYSESRSCYEVGEARSRDIILVTSHMITPQLFIRQVGDLSRDKRQLDLPLERPKRHAPRHLFERPAPPRPAPSQQPSQQGLPPGPTNRPGGLPSRPGPGMAPPTAAMSNMSINNNHGNNAAPRPTSHHSVQQHHEEPGKLHKEKKKRNFLGIKK</sequence>
<dbReference type="OrthoDB" id="2228at2759"/>
<feature type="region of interest" description="Disordered" evidence="2">
    <location>
        <begin position="1"/>
        <end position="21"/>
    </location>
</feature>
<keyword evidence="5" id="KW-1185">Reference proteome</keyword>
<dbReference type="InterPro" id="IPR043154">
    <property type="entry name" value="Sec-1-like_dom1"/>
</dbReference>
<reference evidence="4 5" key="1">
    <citation type="submission" date="2020-01" db="EMBL/GenBank/DDBJ databases">
        <title>Identification and distribution of gene clusters putatively required for synthesis of sphingolipid metabolism inhibitors in phylogenetically diverse species of the filamentous fungus Fusarium.</title>
        <authorList>
            <person name="Kim H.-S."/>
            <person name="Busman M."/>
            <person name="Brown D.W."/>
            <person name="Divon H."/>
            <person name="Uhlig S."/>
            <person name="Proctor R.H."/>
        </authorList>
    </citation>
    <scope>NUCLEOTIDE SEQUENCE [LARGE SCALE GENOMIC DNA]</scope>
    <source>
        <strain evidence="4 5">NRRL 13308</strain>
    </source>
</reference>
<feature type="compositionally biased region" description="Polar residues" evidence="2">
    <location>
        <begin position="46"/>
        <end position="58"/>
    </location>
</feature>
<protein>
    <submittedName>
        <fullName evidence="4">Syntaxin-binding sec1</fullName>
    </submittedName>
</protein>
<dbReference type="Gene3D" id="3.40.50.2060">
    <property type="match status" value="1"/>
</dbReference>
<dbReference type="PROSITE" id="PS50174">
    <property type="entry name" value="G_PATCH"/>
    <property type="match status" value="1"/>
</dbReference>
<dbReference type="Pfam" id="PF00995">
    <property type="entry name" value="Sec1"/>
    <property type="match status" value="1"/>
</dbReference>
<evidence type="ECO:0000259" key="3">
    <source>
        <dbReference type="PROSITE" id="PS50174"/>
    </source>
</evidence>
<dbReference type="Pfam" id="PF01585">
    <property type="entry name" value="G-patch"/>
    <property type="match status" value="1"/>
</dbReference>
<evidence type="ECO:0000313" key="4">
    <source>
        <dbReference type="EMBL" id="KAF4423789.1"/>
    </source>
</evidence>
<dbReference type="InterPro" id="IPR000467">
    <property type="entry name" value="G_patch_dom"/>
</dbReference>
<feature type="compositionally biased region" description="Basic and acidic residues" evidence="2">
    <location>
        <begin position="72"/>
        <end position="87"/>
    </location>
</feature>
<feature type="compositionally biased region" description="Basic residues" evidence="2">
    <location>
        <begin position="1008"/>
        <end position="1021"/>
    </location>
</feature>
<feature type="region of interest" description="Disordered" evidence="2">
    <location>
        <begin position="37"/>
        <end position="58"/>
    </location>
</feature>
<feature type="region of interest" description="Disordered" evidence="2">
    <location>
        <begin position="71"/>
        <end position="123"/>
    </location>
</feature>
<dbReference type="GO" id="GO:0016192">
    <property type="term" value="P:vesicle-mediated transport"/>
    <property type="evidence" value="ECO:0007669"/>
    <property type="project" value="InterPro"/>
</dbReference>
<dbReference type="PANTHER" id="PTHR11679">
    <property type="entry name" value="VESICLE PROTEIN SORTING-ASSOCIATED"/>
    <property type="match status" value="1"/>
</dbReference>
<dbReference type="Proteomes" id="UP000536711">
    <property type="component" value="Unassembled WGS sequence"/>
</dbReference>
<feature type="compositionally biased region" description="Low complexity" evidence="2">
    <location>
        <begin position="969"/>
        <end position="986"/>
    </location>
</feature>
<evidence type="ECO:0000256" key="1">
    <source>
        <dbReference type="ARBA" id="ARBA00009884"/>
    </source>
</evidence>
<dbReference type="AlphaFoldDB" id="A0A8H4NH14"/>
<dbReference type="Gene3D" id="3.90.830.10">
    <property type="entry name" value="Syntaxin Binding Protein 1, Chain A, domain 2"/>
    <property type="match status" value="1"/>
</dbReference>
<dbReference type="SMART" id="SM00443">
    <property type="entry name" value="G_patch"/>
    <property type="match status" value="1"/>
</dbReference>
<feature type="domain" description="G-patch" evidence="3">
    <location>
        <begin position="124"/>
        <end position="172"/>
    </location>
</feature>
<evidence type="ECO:0000313" key="5">
    <source>
        <dbReference type="Proteomes" id="UP000536711"/>
    </source>
</evidence>
<feature type="region of interest" description="Disordered" evidence="2">
    <location>
        <begin position="170"/>
        <end position="232"/>
    </location>
</feature>
<dbReference type="SUPFAM" id="SSF56815">
    <property type="entry name" value="Sec1/munc18-like (SM) proteins"/>
    <property type="match status" value="1"/>
</dbReference>
<name>A0A8H4NH14_9HYPO</name>
<comment type="caution">
    <text evidence="4">The sequence shown here is derived from an EMBL/GenBank/DDBJ whole genome shotgun (WGS) entry which is preliminary data.</text>
</comment>
<organism evidence="4 5">
    <name type="scientific">Fusarium acutatum</name>
    <dbReference type="NCBI Taxonomy" id="78861"/>
    <lineage>
        <taxon>Eukaryota</taxon>
        <taxon>Fungi</taxon>
        <taxon>Dikarya</taxon>
        <taxon>Ascomycota</taxon>
        <taxon>Pezizomycotina</taxon>
        <taxon>Sordariomycetes</taxon>
        <taxon>Hypocreomycetidae</taxon>
        <taxon>Hypocreales</taxon>
        <taxon>Nectriaceae</taxon>
        <taxon>Fusarium</taxon>
        <taxon>Fusarium fujikuroi species complex</taxon>
    </lineage>
</organism>
<evidence type="ECO:0000256" key="2">
    <source>
        <dbReference type="SAM" id="MobiDB-lite"/>
    </source>
</evidence>
<feature type="compositionally biased region" description="Basic and acidic residues" evidence="2">
    <location>
        <begin position="174"/>
        <end position="206"/>
    </location>
</feature>
<accession>A0A8H4NH14</accession>
<dbReference type="Gene3D" id="1.25.40.60">
    <property type="match status" value="1"/>
</dbReference>